<dbReference type="Pfam" id="PF00589">
    <property type="entry name" value="Phage_integrase"/>
    <property type="match status" value="1"/>
</dbReference>
<dbReference type="InterPro" id="IPR050090">
    <property type="entry name" value="Tyrosine_recombinase_XerCD"/>
</dbReference>
<dbReference type="PANTHER" id="PTHR30349">
    <property type="entry name" value="PHAGE INTEGRASE-RELATED"/>
    <property type="match status" value="1"/>
</dbReference>
<feature type="active site" evidence="10">
    <location>
        <position position="274"/>
    </location>
</feature>
<comment type="similarity">
    <text evidence="10">Belongs to the 'phage' integrase family. XerC subfamily.</text>
</comment>
<evidence type="ECO:0000256" key="1">
    <source>
        <dbReference type="ARBA" id="ARBA00004496"/>
    </source>
</evidence>
<sequence>MALFTWPVALRQFQGYLQLEKSLSPNSVEAYGRDISKLQQFLVIRQLPIGPTQVSTEVLREFLATLQGLGLSATSQARTLSGLKAFFSFLIMEDLLKIDPTDTLEAPKTGRHLPDTLSYPEVEQLLAAIDLSTDEGLRSRALLEVLYSSGLRVSELCDLRLSNIYADEGFMKVVGKGNKERLVPVGREALKQLNFYLSGVRGHLDIKSGSEDFAFLSKNGRPLSRITVFTTLKKLAEQAGLRKTISPHTLRHSFATHLIEGGADLRAVQEMLGHASITTTEIYTHLDRDFLRQVITEFHPRS</sequence>
<keyword evidence="9 10" id="KW-0131">Cell cycle</keyword>
<dbReference type="Gene3D" id="1.10.150.130">
    <property type="match status" value="1"/>
</dbReference>
<evidence type="ECO:0000256" key="8">
    <source>
        <dbReference type="ARBA" id="ARBA00023172"/>
    </source>
</evidence>
<evidence type="ECO:0000259" key="12">
    <source>
        <dbReference type="PROSITE" id="PS51900"/>
    </source>
</evidence>
<proteinExistence type="inferred from homology"/>
<keyword evidence="7 10" id="KW-0238">DNA-binding</keyword>
<name>A0ABP7T8G2_9BACT</name>
<evidence type="ECO:0000256" key="2">
    <source>
        <dbReference type="ARBA" id="ARBA00010450"/>
    </source>
</evidence>
<dbReference type="InterPro" id="IPR023009">
    <property type="entry name" value="Tyrosine_recombinase_XerC/XerD"/>
</dbReference>
<comment type="subcellular location">
    <subcellularLocation>
        <location evidence="1 10">Cytoplasm</location>
    </subcellularLocation>
</comment>
<keyword evidence="5 10" id="KW-0159">Chromosome partition</keyword>
<evidence type="ECO:0000256" key="6">
    <source>
        <dbReference type="ARBA" id="ARBA00022908"/>
    </source>
</evidence>
<keyword evidence="14" id="KW-1185">Reference proteome</keyword>
<feature type="active site" evidence="10">
    <location>
        <position position="248"/>
    </location>
</feature>
<dbReference type="HAMAP" id="MF_01808">
    <property type="entry name" value="Recomb_XerC_XerD"/>
    <property type="match status" value="1"/>
</dbReference>
<comment type="caution">
    <text evidence="13">The sequence shown here is derived from an EMBL/GenBank/DDBJ whole genome shotgun (WGS) entry which is preliminary data.</text>
</comment>
<reference evidence="14" key="1">
    <citation type="journal article" date="2019" name="Int. J. Syst. Evol. Microbiol.">
        <title>The Global Catalogue of Microorganisms (GCM) 10K type strain sequencing project: providing services to taxonomists for standard genome sequencing and annotation.</title>
        <authorList>
            <consortium name="The Broad Institute Genomics Platform"/>
            <consortium name="The Broad Institute Genome Sequencing Center for Infectious Disease"/>
            <person name="Wu L."/>
            <person name="Ma J."/>
        </authorList>
    </citation>
    <scope>NUCLEOTIDE SEQUENCE [LARGE SCALE GENOMIC DNA]</scope>
    <source>
        <strain evidence="14">JCM 17225</strain>
    </source>
</reference>
<dbReference type="EMBL" id="BAABDK010000001">
    <property type="protein sequence ID" value="GAA4022254.1"/>
    <property type="molecule type" value="Genomic_DNA"/>
</dbReference>
<organism evidence="13 14">
    <name type="scientific">Hymenobacter glaciei</name>
    <dbReference type="NCBI Taxonomy" id="877209"/>
    <lineage>
        <taxon>Bacteria</taxon>
        <taxon>Pseudomonadati</taxon>
        <taxon>Bacteroidota</taxon>
        <taxon>Cytophagia</taxon>
        <taxon>Cytophagales</taxon>
        <taxon>Hymenobacteraceae</taxon>
        <taxon>Hymenobacter</taxon>
    </lineage>
</organism>
<dbReference type="Proteomes" id="UP001501469">
    <property type="component" value="Unassembled WGS sequence"/>
</dbReference>
<evidence type="ECO:0000313" key="13">
    <source>
        <dbReference type="EMBL" id="GAA4022254.1"/>
    </source>
</evidence>
<dbReference type="Gene3D" id="1.10.443.10">
    <property type="entry name" value="Intergrase catalytic core"/>
    <property type="match status" value="1"/>
</dbReference>
<evidence type="ECO:0000256" key="5">
    <source>
        <dbReference type="ARBA" id="ARBA00022829"/>
    </source>
</evidence>
<comment type="similarity">
    <text evidence="2">Belongs to the 'phage' integrase family. XerD subfamily.</text>
</comment>
<dbReference type="RefSeq" id="WP_345049322.1">
    <property type="nucleotide sequence ID" value="NZ_BAABDK010000001.1"/>
</dbReference>
<keyword evidence="3 10" id="KW-0963">Cytoplasm</keyword>
<evidence type="ECO:0000256" key="10">
    <source>
        <dbReference type="HAMAP-Rule" id="MF_01808"/>
    </source>
</evidence>
<evidence type="ECO:0000313" key="14">
    <source>
        <dbReference type="Proteomes" id="UP001501469"/>
    </source>
</evidence>
<feature type="active site" evidence="10">
    <location>
        <position position="251"/>
    </location>
</feature>
<dbReference type="SUPFAM" id="SSF56349">
    <property type="entry name" value="DNA breaking-rejoining enzymes"/>
    <property type="match status" value="1"/>
</dbReference>
<evidence type="ECO:0000256" key="3">
    <source>
        <dbReference type="ARBA" id="ARBA00022490"/>
    </source>
</evidence>
<dbReference type="NCBIfam" id="TIGR02225">
    <property type="entry name" value="recomb_XerD"/>
    <property type="match status" value="1"/>
</dbReference>
<dbReference type="NCBIfam" id="NF001399">
    <property type="entry name" value="PRK00283.1"/>
    <property type="match status" value="1"/>
</dbReference>
<comment type="function">
    <text evidence="10">Site-specific tyrosine recombinase, which acts by catalyzing the cutting and rejoining of the recombining DNA molecules. The XerC-XerD complex is essential to convert dimers of the bacterial chromosome into monomers to permit their segregation at cell division. It also contributes to the segregational stability of plasmids.</text>
</comment>
<protein>
    <recommendedName>
        <fullName evidence="10">Tyrosine recombinase XerC</fullName>
    </recommendedName>
</protein>
<dbReference type="InterPro" id="IPR044068">
    <property type="entry name" value="CB"/>
</dbReference>
<keyword evidence="6 10" id="KW-0229">DNA integration</keyword>
<dbReference type="Pfam" id="PF02899">
    <property type="entry name" value="Phage_int_SAM_1"/>
    <property type="match status" value="1"/>
</dbReference>
<accession>A0ABP7T8G2</accession>
<dbReference type="InterPro" id="IPR013762">
    <property type="entry name" value="Integrase-like_cat_sf"/>
</dbReference>
<evidence type="ECO:0000259" key="11">
    <source>
        <dbReference type="PROSITE" id="PS51898"/>
    </source>
</evidence>
<dbReference type="InterPro" id="IPR011010">
    <property type="entry name" value="DNA_brk_join_enz"/>
</dbReference>
<keyword evidence="8 10" id="KW-0233">DNA recombination</keyword>
<feature type="active site" evidence="10">
    <location>
        <position position="152"/>
    </location>
</feature>
<feature type="domain" description="Tyr recombinase" evidence="11">
    <location>
        <begin position="112"/>
        <end position="296"/>
    </location>
</feature>
<dbReference type="InterPro" id="IPR004107">
    <property type="entry name" value="Integrase_SAM-like_N"/>
</dbReference>
<dbReference type="InterPro" id="IPR002104">
    <property type="entry name" value="Integrase_catalytic"/>
</dbReference>
<dbReference type="PROSITE" id="PS51898">
    <property type="entry name" value="TYR_RECOMBINASE"/>
    <property type="match status" value="1"/>
</dbReference>
<evidence type="ECO:0000256" key="9">
    <source>
        <dbReference type="ARBA" id="ARBA00023306"/>
    </source>
</evidence>
<gene>
    <name evidence="13" type="primary">xerD</name>
    <name evidence="10" type="synonym">xerC</name>
    <name evidence="13" type="ORF">GCM10022409_02450</name>
</gene>
<dbReference type="PANTHER" id="PTHR30349:SF81">
    <property type="entry name" value="TYROSINE RECOMBINASE XERC"/>
    <property type="match status" value="1"/>
</dbReference>
<evidence type="ECO:0000256" key="7">
    <source>
        <dbReference type="ARBA" id="ARBA00023125"/>
    </source>
</evidence>
<feature type="active site" evidence="10">
    <location>
        <position position="176"/>
    </location>
</feature>
<evidence type="ECO:0000256" key="4">
    <source>
        <dbReference type="ARBA" id="ARBA00022618"/>
    </source>
</evidence>
<dbReference type="InterPro" id="IPR011932">
    <property type="entry name" value="Recomb_XerD"/>
</dbReference>
<feature type="domain" description="Core-binding (CB)" evidence="12">
    <location>
        <begin position="4"/>
        <end position="91"/>
    </location>
</feature>
<dbReference type="PROSITE" id="PS51900">
    <property type="entry name" value="CB"/>
    <property type="match status" value="1"/>
</dbReference>
<comment type="subunit">
    <text evidence="10">Forms a cyclic heterotetrameric complex composed of two molecules of XerC and two molecules of XerD.</text>
</comment>
<dbReference type="CDD" id="cd00798">
    <property type="entry name" value="INT_XerDC_C"/>
    <property type="match status" value="1"/>
</dbReference>
<dbReference type="InterPro" id="IPR010998">
    <property type="entry name" value="Integrase_recombinase_N"/>
</dbReference>
<keyword evidence="4 10" id="KW-0132">Cell division</keyword>
<feature type="active site" description="O-(3'-phospho-DNA)-tyrosine intermediate" evidence="10">
    <location>
        <position position="283"/>
    </location>
</feature>